<protein>
    <recommendedName>
        <fullName evidence="6">Xylanolytic transcriptional activator regulatory domain-containing protein</fullName>
    </recommendedName>
</protein>
<feature type="domain" description="Xylanolytic transcriptional activator regulatory" evidence="6">
    <location>
        <begin position="4"/>
        <end position="151"/>
    </location>
</feature>
<comment type="caution">
    <text evidence="7">The sequence shown here is derived from an EMBL/GenBank/DDBJ whole genome shotgun (WGS) entry which is preliminary data.</text>
</comment>
<dbReference type="GeneID" id="98149076"/>
<organism evidence="7 8">
    <name type="scientific">Aspergillus lucknowensis</name>
    <dbReference type="NCBI Taxonomy" id="176173"/>
    <lineage>
        <taxon>Eukaryota</taxon>
        <taxon>Fungi</taxon>
        <taxon>Dikarya</taxon>
        <taxon>Ascomycota</taxon>
        <taxon>Pezizomycotina</taxon>
        <taxon>Eurotiomycetes</taxon>
        <taxon>Eurotiomycetidae</taxon>
        <taxon>Eurotiales</taxon>
        <taxon>Aspergillaceae</taxon>
        <taxon>Aspergillus</taxon>
        <taxon>Aspergillus subgen. Nidulantes</taxon>
    </lineage>
</organism>
<keyword evidence="8" id="KW-1185">Reference proteome</keyword>
<reference evidence="7 8" key="1">
    <citation type="submission" date="2024-07" db="EMBL/GenBank/DDBJ databases">
        <title>Section-level genome sequencing and comparative genomics of Aspergillus sections Usti and Cavernicolus.</title>
        <authorList>
            <consortium name="Lawrence Berkeley National Laboratory"/>
            <person name="Nybo J.L."/>
            <person name="Vesth T.C."/>
            <person name="Theobald S."/>
            <person name="Frisvad J.C."/>
            <person name="Larsen T.O."/>
            <person name="Kjaerboelling I."/>
            <person name="Rothschild-Mancinelli K."/>
            <person name="Lyhne E.K."/>
            <person name="Kogle M.E."/>
            <person name="Barry K."/>
            <person name="Clum A."/>
            <person name="Na H."/>
            <person name="Ledsgaard L."/>
            <person name="Lin J."/>
            <person name="Lipzen A."/>
            <person name="Kuo A."/>
            <person name="Riley R."/>
            <person name="Mondo S."/>
            <person name="Labutti K."/>
            <person name="Haridas S."/>
            <person name="Pangalinan J."/>
            <person name="Salamov A.A."/>
            <person name="Simmons B.A."/>
            <person name="Magnuson J.K."/>
            <person name="Chen J."/>
            <person name="Drula E."/>
            <person name="Henrissat B."/>
            <person name="Wiebenga A."/>
            <person name="Lubbers R.J."/>
            <person name="Gomes A.C."/>
            <person name="Macurrencykelacurrency M.R."/>
            <person name="Stajich J."/>
            <person name="Grigoriev I.V."/>
            <person name="Mortensen U.H."/>
            <person name="De Vries R.P."/>
            <person name="Baker S.E."/>
            <person name="Andersen M.R."/>
        </authorList>
    </citation>
    <scope>NUCLEOTIDE SEQUENCE [LARGE SCALE GENOMIC DNA]</scope>
    <source>
        <strain evidence="7 8">CBS 449.75</strain>
    </source>
</reference>
<keyword evidence="5" id="KW-0539">Nucleus</keyword>
<keyword evidence="4" id="KW-0804">Transcription</keyword>
<dbReference type="RefSeq" id="XP_070880860.1">
    <property type="nucleotide sequence ID" value="XM_071034004.1"/>
</dbReference>
<evidence type="ECO:0000313" key="8">
    <source>
        <dbReference type="Proteomes" id="UP001610432"/>
    </source>
</evidence>
<dbReference type="InterPro" id="IPR050815">
    <property type="entry name" value="TF_fung"/>
</dbReference>
<dbReference type="EMBL" id="JBFXLQ010000078">
    <property type="protein sequence ID" value="KAL2860966.1"/>
    <property type="molecule type" value="Genomic_DNA"/>
</dbReference>
<evidence type="ECO:0000256" key="5">
    <source>
        <dbReference type="ARBA" id="ARBA00023242"/>
    </source>
</evidence>
<proteinExistence type="predicted"/>
<dbReference type="CDD" id="cd12148">
    <property type="entry name" value="fungal_TF_MHR"/>
    <property type="match status" value="1"/>
</dbReference>
<keyword evidence="3" id="KW-0805">Transcription regulation</keyword>
<evidence type="ECO:0000256" key="2">
    <source>
        <dbReference type="ARBA" id="ARBA00022723"/>
    </source>
</evidence>
<dbReference type="InterPro" id="IPR007219">
    <property type="entry name" value="XnlR_reg_dom"/>
</dbReference>
<evidence type="ECO:0000256" key="4">
    <source>
        <dbReference type="ARBA" id="ARBA00023163"/>
    </source>
</evidence>
<evidence type="ECO:0000259" key="6">
    <source>
        <dbReference type="Pfam" id="PF04082"/>
    </source>
</evidence>
<comment type="subcellular location">
    <subcellularLocation>
        <location evidence="1">Nucleus</location>
    </subcellularLocation>
</comment>
<dbReference type="Proteomes" id="UP001610432">
    <property type="component" value="Unassembled WGS sequence"/>
</dbReference>
<dbReference type="PANTHER" id="PTHR47338">
    <property type="entry name" value="ZN(II)2CYS6 TRANSCRIPTION FACTOR (EUROFUNG)-RELATED"/>
    <property type="match status" value="1"/>
</dbReference>
<dbReference type="PANTHER" id="PTHR47338:SF28">
    <property type="entry name" value="C6 TRANSCRIPTION FACTOR"/>
    <property type="match status" value="1"/>
</dbReference>
<sequence length="255" mass="29155">MSMLDLYFKHVNPWCPILDRRVTFDLFFERGQIAEGDYLVLHAIVATTLRFSQDARLTLDSRQRYHFSLQALVIFAWDFIGSSDGSGSGNIIALIVRNIIQFDLQLERTLCLQTAVRAVTAASRFRDRLLPGPGSWIEDEGRRRLFWVAYINRFLPCRYDLFSKTSQSRPAGPAARGAQIGSSTTRRIWAASLTTASIGGDLDAVSYQFFIFTLDQMRQHWSLAAQFAQHLKQVQALGLNREPSRFSKELARMRR</sequence>
<evidence type="ECO:0000256" key="3">
    <source>
        <dbReference type="ARBA" id="ARBA00023015"/>
    </source>
</evidence>
<dbReference type="Pfam" id="PF04082">
    <property type="entry name" value="Fungal_trans"/>
    <property type="match status" value="1"/>
</dbReference>
<gene>
    <name evidence="7" type="ORF">BJX67DRAFT_386124</name>
</gene>
<evidence type="ECO:0000313" key="7">
    <source>
        <dbReference type="EMBL" id="KAL2860966.1"/>
    </source>
</evidence>
<keyword evidence="2" id="KW-0479">Metal-binding</keyword>
<accession>A0ABR4L985</accession>
<evidence type="ECO:0000256" key="1">
    <source>
        <dbReference type="ARBA" id="ARBA00004123"/>
    </source>
</evidence>
<name>A0ABR4L985_9EURO</name>